<dbReference type="Gene3D" id="3.50.50.60">
    <property type="entry name" value="FAD/NAD(P)-binding domain"/>
    <property type="match status" value="2"/>
</dbReference>
<organism evidence="2 3">
    <name type="scientific">Coniosporium apollinis</name>
    <dbReference type="NCBI Taxonomy" id="61459"/>
    <lineage>
        <taxon>Eukaryota</taxon>
        <taxon>Fungi</taxon>
        <taxon>Dikarya</taxon>
        <taxon>Ascomycota</taxon>
        <taxon>Pezizomycotina</taxon>
        <taxon>Dothideomycetes</taxon>
        <taxon>Dothideomycetes incertae sedis</taxon>
        <taxon>Coniosporium</taxon>
    </lineage>
</organism>
<evidence type="ECO:0000256" key="1">
    <source>
        <dbReference type="ARBA" id="ARBA00010139"/>
    </source>
</evidence>
<gene>
    <name evidence="2" type="ORF">H2201_007838</name>
</gene>
<evidence type="ECO:0000313" key="3">
    <source>
        <dbReference type="Proteomes" id="UP001172684"/>
    </source>
</evidence>
<comment type="caution">
    <text evidence="2">The sequence shown here is derived from an EMBL/GenBank/DDBJ whole genome shotgun (WGS) entry which is preliminary data.</text>
</comment>
<dbReference type="InterPro" id="IPR036188">
    <property type="entry name" value="FAD/NAD-bd_sf"/>
</dbReference>
<comment type="similarity">
    <text evidence="1">Belongs to the FAD-binding monooxygenase family.</text>
</comment>
<reference evidence="2" key="1">
    <citation type="submission" date="2022-10" db="EMBL/GenBank/DDBJ databases">
        <title>Culturing micro-colonial fungi from biological soil crusts in the Mojave desert and describing Neophaeococcomyces mojavensis, and introducing the new genera and species Taxawa tesnikishii.</title>
        <authorList>
            <person name="Kurbessoian T."/>
            <person name="Stajich J.E."/>
        </authorList>
    </citation>
    <scope>NUCLEOTIDE SEQUENCE</scope>
    <source>
        <strain evidence="2">TK_1</strain>
    </source>
</reference>
<name>A0ABQ9NJS2_9PEZI</name>
<proteinExistence type="inferred from homology"/>
<sequence length="586" mass="66832">MADFLVPGRITPHDDAERRLNGPIHAERHVRIICVGAGASGLLLAYKLQRHFDNFSLVVYEKNPEVSGTWWENRYPGCACDVPAHNYTWSFEPKLDWSAVYASSKEIFNYFDNFARKYHLRDYVKTHHQVTGAFWNHQKGGYDVRVHNIRDGQEVNDHCDILINASGILNNWRWPAIPGLKDYKGTLLHTANWDDNVELEGKHVGLIGNGSSGIQVLPTIQPKVKKVTTFIREPTWVSPVQGLEQHVFTDHEKVEFASKPGVLTDYRKFVERGLNGQFGIFLKDSQTNNTTHAYMKSQMISKLQNPYLEERLIPQWHVGCRRLTPGVGYLESLGKENVEVVYGEIERISERGCVCDNGQEYPVDVLICATGFDTTFKPRFPIIGPDGKNLQDEWKDSPESYFGIAAAGFPNYLIFLGPNCPIGNGPVLCAIECQADYMMKLIDRYQTHNIHTFHPKPEAVKEFIEFKDNFMKQTVWADPCRSWYKNGPTGPITALWPGSTLHYIEAMQELRLEDWEVKYVGNRYAWLGNGYSQTELDPTADWAYYIREVDDDEPISRGRRRKLLTKSGTMSAQAGLNFAGDIQAKI</sequence>
<evidence type="ECO:0000313" key="2">
    <source>
        <dbReference type="EMBL" id="KAJ9658279.1"/>
    </source>
</evidence>
<accession>A0ABQ9NJS2</accession>
<dbReference type="PANTHER" id="PTHR42877">
    <property type="entry name" value="L-ORNITHINE N(5)-MONOOXYGENASE-RELATED"/>
    <property type="match status" value="1"/>
</dbReference>
<dbReference type="EMBL" id="JAPDRL010000089">
    <property type="protein sequence ID" value="KAJ9658279.1"/>
    <property type="molecule type" value="Genomic_DNA"/>
</dbReference>
<evidence type="ECO:0008006" key="4">
    <source>
        <dbReference type="Google" id="ProtNLM"/>
    </source>
</evidence>
<protein>
    <recommendedName>
        <fullName evidence="4">FAD/NAD(P)-binding domain-containing protein</fullName>
    </recommendedName>
</protein>
<dbReference type="SUPFAM" id="SSF51905">
    <property type="entry name" value="FAD/NAD(P)-binding domain"/>
    <property type="match status" value="2"/>
</dbReference>
<dbReference type="PANTHER" id="PTHR42877:SF8">
    <property type="entry name" value="MONOOXYGENASE"/>
    <property type="match status" value="1"/>
</dbReference>
<dbReference type="Pfam" id="PF13450">
    <property type="entry name" value="NAD_binding_8"/>
    <property type="match status" value="1"/>
</dbReference>
<keyword evidence="3" id="KW-1185">Reference proteome</keyword>
<dbReference type="InterPro" id="IPR051209">
    <property type="entry name" value="FAD-bind_Monooxygenase_sf"/>
</dbReference>
<dbReference type="Proteomes" id="UP001172684">
    <property type="component" value="Unassembled WGS sequence"/>
</dbReference>